<dbReference type="EMBL" id="NJEU01001048">
    <property type="protein sequence ID" value="PHH68831.1"/>
    <property type="molecule type" value="Genomic_DNA"/>
</dbReference>
<keyword evidence="2" id="KW-1185">Reference proteome</keyword>
<dbReference type="GO" id="GO:0006396">
    <property type="term" value="P:RNA processing"/>
    <property type="evidence" value="ECO:0007669"/>
    <property type="project" value="TreeGrafter"/>
</dbReference>
<evidence type="ECO:0008006" key="3">
    <source>
        <dbReference type="Google" id="ProtNLM"/>
    </source>
</evidence>
<comment type="caution">
    <text evidence="1">The sequence shown here is derived from an EMBL/GenBank/DDBJ whole genome shotgun (WGS) entry which is preliminary data.</text>
</comment>
<dbReference type="InterPro" id="IPR002885">
    <property type="entry name" value="PPR_rpt"/>
</dbReference>
<dbReference type="Gene3D" id="1.25.40.10">
    <property type="entry name" value="Tetratricopeptide repeat domain"/>
    <property type="match status" value="2"/>
</dbReference>
<dbReference type="OrthoDB" id="185373at2759"/>
<dbReference type="AlphaFoldDB" id="A0A2C5YPJ8"/>
<gene>
    <name evidence="1" type="ORF">CDD82_238</name>
</gene>
<evidence type="ECO:0000313" key="1">
    <source>
        <dbReference type="EMBL" id="PHH68831.1"/>
    </source>
</evidence>
<reference evidence="1 2" key="1">
    <citation type="submission" date="2017-06" db="EMBL/GenBank/DDBJ databases">
        <title>Ant-infecting Ophiocordyceps genomes reveal a high diversity of potential behavioral manipulation genes and a possible major role for enterotoxins.</title>
        <authorList>
            <person name="De Bekker C."/>
            <person name="Evans H.C."/>
            <person name="Brachmann A."/>
            <person name="Hughes D.P."/>
        </authorList>
    </citation>
    <scope>NUCLEOTIDE SEQUENCE [LARGE SCALE GENOMIC DNA]</scope>
    <source>
        <strain evidence="1 2">1348a</strain>
    </source>
</reference>
<dbReference type="GO" id="GO:0005739">
    <property type="term" value="C:mitochondrion"/>
    <property type="evidence" value="ECO:0007669"/>
    <property type="project" value="TreeGrafter"/>
</dbReference>
<dbReference type="InterPro" id="IPR011990">
    <property type="entry name" value="TPR-like_helical_dom_sf"/>
</dbReference>
<dbReference type="GO" id="GO:0007005">
    <property type="term" value="P:mitochondrion organization"/>
    <property type="evidence" value="ECO:0007669"/>
    <property type="project" value="TreeGrafter"/>
</dbReference>
<protein>
    <recommendedName>
        <fullName evidence="3">Pentacotripeptide-repeat region of PRORP domain-containing protein</fullName>
    </recommendedName>
</protein>
<name>A0A2C5YPJ8_9HYPO</name>
<dbReference type="GO" id="GO:0003729">
    <property type="term" value="F:mRNA binding"/>
    <property type="evidence" value="ECO:0007669"/>
    <property type="project" value="TreeGrafter"/>
</dbReference>
<dbReference type="InterPro" id="IPR051114">
    <property type="entry name" value="Mito_RNA_Proc_CCM1"/>
</dbReference>
<proteinExistence type="predicted"/>
<dbReference type="PANTHER" id="PTHR47934">
    <property type="entry name" value="PENTATRICOPEPTIDE REPEAT-CONTAINING PROTEIN PET309, MITOCHONDRIAL"/>
    <property type="match status" value="1"/>
</dbReference>
<dbReference type="PANTHER" id="PTHR47934:SF6">
    <property type="entry name" value="MITOCHONDRIAL GROUP I INTRON SPLICING FACTOR CCM1-RELATED"/>
    <property type="match status" value="1"/>
</dbReference>
<dbReference type="Proteomes" id="UP000224854">
    <property type="component" value="Unassembled WGS sequence"/>
</dbReference>
<evidence type="ECO:0000313" key="2">
    <source>
        <dbReference type="Proteomes" id="UP000224854"/>
    </source>
</evidence>
<accession>A0A2C5YPJ8</accession>
<sequence length="829" mass="92034">MAARCPAACVRLSSTSSDAAPLVDSPSPPLHSHPPAVALFNEIVNRRTDPVATLGHDLLPRPPSVAAATMAVGKAETTLIELISTVPSAKQQRVQEAARGSMPGIADGLSRFEKEVQPLLRQARPGDHRHLFSLARRYLNSVRNNVVDAGVTGHSIRLSKLGNSIGDWRLDTRNELVLNLCHIMLTSNPSTQANQDLAKELVDMWKHISQCRRPSQTRHPELQFTLPSAEYIISDADNKSGIKAFNIALASIFNQHTIDEARSLVPGLLVTLAVWSDPRLTSMPLQAETATLLNMVAAALPHDVGRKDYLDVLLEQPKRFPPSRRRELHEYTEAHWPAAVQMLCIPHSTWRTALSKQANSRRQSSDLAVFHKQLRAAYKSGSKGAVMSIWNEVKVRIAAQPDLLDQLAGLPDFVDYWIFVWCAMRMRFMLQETLDMMAQAKMQPTIRSYTAMMHGWKACKDFKRILALWTQLVDSGIRLDVAIWTERISCLVAMGCAQEALQALGEMQAQWKKAVESNDASHAAVKPSIEVVNAAFMGLLRIDYQAAHKVLAWAVLEGIEPNVRTYNALLREAFGGHDATEAVRNIFGAMQQRGVSPDGATFTICLEEILGTMHNRPAAEQVEAVRQVLDDMHKVGLRANGETYGKMLYAVASLPGGGADEAVAAVQKHMHESGIEATPHMVTILLERAMARNPPGDFEGLLQRHGLNNVAKGDQTLWERVMSARANSSRPEAAMALFNELAYAGRPVTSLPCLADLLVVLLQTKRVEDAQRVVDVVVSHKLEKQADDAWGVPRYWRHHFWHLARRNGLLPWHKLSRELQDYFGGLEDM</sequence>
<dbReference type="Pfam" id="PF13812">
    <property type="entry name" value="PPR_3"/>
    <property type="match status" value="1"/>
</dbReference>
<organism evidence="1 2">
    <name type="scientific">Ophiocordyceps australis</name>
    <dbReference type="NCBI Taxonomy" id="1399860"/>
    <lineage>
        <taxon>Eukaryota</taxon>
        <taxon>Fungi</taxon>
        <taxon>Dikarya</taxon>
        <taxon>Ascomycota</taxon>
        <taxon>Pezizomycotina</taxon>
        <taxon>Sordariomycetes</taxon>
        <taxon>Hypocreomycetidae</taxon>
        <taxon>Hypocreales</taxon>
        <taxon>Ophiocordycipitaceae</taxon>
        <taxon>Ophiocordyceps</taxon>
    </lineage>
</organism>